<keyword evidence="1 4" id="KW-0378">Hydrolase</keyword>
<reference evidence="4" key="1">
    <citation type="submission" date="2022-06" db="EMBL/GenBank/DDBJ databases">
        <title>Complete genome sequences of two strains of the flax pathogen Septoria linicola.</title>
        <authorList>
            <person name="Lapalu N."/>
            <person name="Simon A."/>
            <person name="Demenou B."/>
            <person name="Paumier D."/>
            <person name="Guillot M.-P."/>
            <person name="Gout L."/>
            <person name="Valade R."/>
        </authorList>
    </citation>
    <scope>NUCLEOTIDE SEQUENCE</scope>
    <source>
        <strain evidence="4">SE15195</strain>
    </source>
</reference>
<keyword evidence="3" id="KW-0472">Membrane</keyword>
<dbReference type="Proteomes" id="UP001056384">
    <property type="component" value="Chromosome 3"/>
</dbReference>
<dbReference type="InterPro" id="IPR008928">
    <property type="entry name" value="6-hairpin_glycosidase_sf"/>
</dbReference>
<feature type="region of interest" description="Disordered" evidence="2">
    <location>
        <begin position="1"/>
        <end position="29"/>
    </location>
</feature>
<name>A0A9Q9EIS9_9PEZI</name>
<keyword evidence="5" id="KW-1185">Reference proteome</keyword>
<proteinExistence type="predicted"/>
<organism evidence="4 5">
    <name type="scientific">Septoria linicola</name>
    <dbReference type="NCBI Taxonomy" id="215465"/>
    <lineage>
        <taxon>Eukaryota</taxon>
        <taxon>Fungi</taxon>
        <taxon>Dikarya</taxon>
        <taxon>Ascomycota</taxon>
        <taxon>Pezizomycotina</taxon>
        <taxon>Dothideomycetes</taxon>
        <taxon>Dothideomycetidae</taxon>
        <taxon>Mycosphaerellales</taxon>
        <taxon>Mycosphaerellaceae</taxon>
        <taxon>Septoria</taxon>
    </lineage>
</organism>
<protein>
    <submittedName>
        <fullName evidence="4">Six-hairpin glycosidase superfamily, glycosyl hydrolase, family 88</fullName>
    </submittedName>
</protein>
<dbReference type="PANTHER" id="PTHR41814">
    <property type="entry name" value="EXPRESSED PROTEIN"/>
    <property type="match status" value="1"/>
</dbReference>
<keyword evidence="4" id="KW-0326">Glycosidase</keyword>
<evidence type="ECO:0000256" key="1">
    <source>
        <dbReference type="ARBA" id="ARBA00022801"/>
    </source>
</evidence>
<dbReference type="GO" id="GO:0005975">
    <property type="term" value="P:carbohydrate metabolic process"/>
    <property type="evidence" value="ECO:0007669"/>
    <property type="project" value="InterPro"/>
</dbReference>
<dbReference type="PANTHER" id="PTHR41814:SF1">
    <property type="entry name" value="CELLULASE"/>
    <property type="match status" value="1"/>
</dbReference>
<evidence type="ECO:0000313" key="5">
    <source>
        <dbReference type="Proteomes" id="UP001056384"/>
    </source>
</evidence>
<feature type="transmembrane region" description="Helical" evidence="3">
    <location>
        <begin position="39"/>
        <end position="58"/>
    </location>
</feature>
<evidence type="ECO:0000313" key="4">
    <source>
        <dbReference type="EMBL" id="USW51377.1"/>
    </source>
</evidence>
<dbReference type="Pfam" id="PF07470">
    <property type="entry name" value="Glyco_hydro_88"/>
    <property type="match status" value="1"/>
</dbReference>
<dbReference type="OrthoDB" id="4138492at2759"/>
<dbReference type="InterPro" id="IPR012341">
    <property type="entry name" value="6hp_glycosidase-like_sf"/>
</dbReference>
<accession>A0A9Q9EIS9</accession>
<sequence>MAEIRQRKPIVPDTQAQGPDVRPQTWADPGTWSKQTKWLPAYIAVAAVAIALLILRFVHKPGLDTTNYENCVATFNFSFPINAALAQAQEHSKHSWEIGYAHEATMQIFDPDRSVFGREPFPGGKLPTLGLRLDEASIYAQKKIKVLDTSLFDEDDGAVSDPAALGVAALMLGQRSWNSKDYRVAADRQKDLLLKTAPRYANGAISHRMENAELWSDAIAMFPPFLAYSGVAGNDTALVHEAITQIGLYRSVLRGKVGLWKHIVGSADRDDPGFWSTGNAWAAYGMARVRATITTWRADDAVLAQDRQDLDSWIQDILDAVIATDNDDSGLLRNYLGDNEYAGETSGTSLLAATVYRMALLNSEIFGQRKYLDWVDAKRRAVVSRVDGDGFARPAANPLDHKSKEPVEMGAEGESFLLLLGTAWRDCVCDGLCLDTYAAEHGMQSKPEPLDDDAPWYSWRNELSAWYKYFQAP</sequence>
<dbReference type="GO" id="GO:0016798">
    <property type="term" value="F:hydrolase activity, acting on glycosyl bonds"/>
    <property type="evidence" value="ECO:0007669"/>
    <property type="project" value="UniProtKB-KW"/>
</dbReference>
<gene>
    <name evidence="4" type="ORF">Slin15195_G046960</name>
</gene>
<dbReference type="EMBL" id="CP099420">
    <property type="protein sequence ID" value="USW51377.1"/>
    <property type="molecule type" value="Genomic_DNA"/>
</dbReference>
<keyword evidence="3" id="KW-0812">Transmembrane</keyword>
<dbReference type="Gene3D" id="1.50.10.10">
    <property type="match status" value="1"/>
</dbReference>
<keyword evidence="3" id="KW-1133">Transmembrane helix</keyword>
<evidence type="ECO:0000256" key="2">
    <source>
        <dbReference type="SAM" id="MobiDB-lite"/>
    </source>
</evidence>
<dbReference type="SUPFAM" id="SSF48208">
    <property type="entry name" value="Six-hairpin glycosidases"/>
    <property type="match status" value="1"/>
</dbReference>
<dbReference type="InterPro" id="IPR010905">
    <property type="entry name" value="Glyco_hydro_88"/>
</dbReference>
<evidence type="ECO:0000256" key="3">
    <source>
        <dbReference type="SAM" id="Phobius"/>
    </source>
</evidence>
<dbReference type="AlphaFoldDB" id="A0A9Q9EIS9"/>